<gene>
    <name evidence="1" type="ORF">SAMN02745111_02436</name>
</gene>
<keyword evidence="2" id="KW-1185">Reference proteome</keyword>
<dbReference type="STRING" id="39495.SAMN02745111_02436"/>
<evidence type="ECO:0000313" key="2">
    <source>
        <dbReference type="Proteomes" id="UP000190814"/>
    </source>
</evidence>
<organism evidence="1 2">
    <name type="scientific">Eubacterium uniforme</name>
    <dbReference type="NCBI Taxonomy" id="39495"/>
    <lineage>
        <taxon>Bacteria</taxon>
        <taxon>Bacillati</taxon>
        <taxon>Bacillota</taxon>
        <taxon>Clostridia</taxon>
        <taxon>Eubacteriales</taxon>
        <taxon>Eubacteriaceae</taxon>
        <taxon>Eubacterium</taxon>
    </lineage>
</organism>
<proteinExistence type="predicted"/>
<evidence type="ECO:0000313" key="1">
    <source>
        <dbReference type="EMBL" id="SKA72972.1"/>
    </source>
</evidence>
<feature type="non-terminal residue" evidence="1">
    <location>
        <position position="1"/>
    </location>
</feature>
<dbReference type="Proteomes" id="UP000190814">
    <property type="component" value="Unassembled WGS sequence"/>
</dbReference>
<accession>A0A1T4W6S2</accession>
<reference evidence="1 2" key="1">
    <citation type="submission" date="2017-02" db="EMBL/GenBank/DDBJ databases">
        <authorList>
            <person name="Peterson S.W."/>
        </authorList>
    </citation>
    <scope>NUCLEOTIDE SEQUENCE [LARGE SCALE GENOMIC DNA]</scope>
    <source>
        <strain evidence="1 2">ATCC 35992</strain>
    </source>
</reference>
<protein>
    <submittedName>
        <fullName evidence="1">Uncharacterized protein</fullName>
    </submittedName>
</protein>
<name>A0A1T4W6S2_9FIRM</name>
<sequence>SKGHYESMISKLIKFGAIAMGSGESYAVFTETVDNMRGNTSEIDYEAIKKYREENGITGY</sequence>
<dbReference type="AlphaFoldDB" id="A0A1T4W6S2"/>
<dbReference type="EMBL" id="FUXZ01000027">
    <property type="protein sequence ID" value="SKA72972.1"/>
    <property type="molecule type" value="Genomic_DNA"/>
</dbReference>
<dbReference type="RefSeq" id="WP_159444388.1">
    <property type="nucleotide sequence ID" value="NZ_FUXZ01000027.1"/>
</dbReference>